<comment type="caution">
    <text evidence="1">The sequence shown here is derived from an EMBL/GenBank/DDBJ whole genome shotgun (WGS) entry which is preliminary data.</text>
</comment>
<dbReference type="AlphaFoldDB" id="A0A521FZL7"/>
<dbReference type="CDD" id="cd00565">
    <property type="entry name" value="Ubl_ThiS"/>
    <property type="match status" value="1"/>
</dbReference>
<sequence>MEIRLNGEPRFINAANLTVAGLLEMEQVPSPEMVAVQIDGEIVHRCSYHDTMVGDSNQVDLLYFMAGG</sequence>
<proteinExistence type="predicted"/>
<dbReference type="Gene3D" id="3.10.20.30">
    <property type="match status" value="1"/>
</dbReference>
<dbReference type="InterPro" id="IPR010035">
    <property type="entry name" value="Thi_S"/>
</dbReference>
<accession>A0A521FZL7</accession>
<dbReference type="InterPro" id="IPR012675">
    <property type="entry name" value="Beta-grasp_dom_sf"/>
</dbReference>
<dbReference type="NCBIfam" id="TIGR01683">
    <property type="entry name" value="thiS"/>
    <property type="match status" value="1"/>
</dbReference>
<dbReference type="InterPro" id="IPR016155">
    <property type="entry name" value="Mopterin_synth/thiamin_S_b"/>
</dbReference>
<dbReference type="InterPro" id="IPR003749">
    <property type="entry name" value="ThiS/MoaD-like"/>
</dbReference>
<evidence type="ECO:0000313" key="2">
    <source>
        <dbReference type="Proteomes" id="UP000316238"/>
    </source>
</evidence>
<dbReference type="Pfam" id="PF02597">
    <property type="entry name" value="ThiS"/>
    <property type="match status" value="1"/>
</dbReference>
<evidence type="ECO:0000313" key="1">
    <source>
        <dbReference type="EMBL" id="TAA74071.1"/>
    </source>
</evidence>
<name>A0A521FZL7_9BACT</name>
<protein>
    <submittedName>
        <fullName evidence="1">Thiamine biosynthesis protein ThiS</fullName>
    </submittedName>
</protein>
<dbReference type="SUPFAM" id="SSF54285">
    <property type="entry name" value="MoaD/ThiS"/>
    <property type="match status" value="1"/>
</dbReference>
<dbReference type="EMBL" id="NQJD01000041">
    <property type="protein sequence ID" value="TAA74071.1"/>
    <property type="molecule type" value="Genomic_DNA"/>
</dbReference>
<keyword evidence="2" id="KW-1185">Reference proteome</keyword>
<reference evidence="1" key="1">
    <citation type="submission" date="2017-07" db="EMBL/GenBank/DDBJ databases">
        <title>The cable genome - Insights into the physiology and evolution of filamentous bacteria capable of sulfide oxidation via long distance electron transfer.</title>
        <authorList>
            <person name="Thorup C."/>
            <person name="Bjerg J.T."/>
            <person name="Schreiber L."/>
            <person name="Nielsen L.P."/>
            <person name="Kjeldsen K.U."/>
            <person name="Boesen T."/>
            <person name="Boggild A."/>
            <person name="Meysman F."/>
            <person name="Geelhoed J."/>
            <person name="Schramm A."/>
        </authorList>
    </citation>
    <scope>NUCLEOTIDE SEQUENCE [LARGE SCALE GENOMIC DNA]</scope>
    <source>
        <strain evidence="1">GS</strain>
    </source>
</reference>
<gene>
    <name evidence="1" type="ORF">CDV28_14120</name>
</gene>
<organism evidence="1 2">
    <name type="scientific">Candidatus Electronema aureum</name>
    <dbReference type="NCBI Taxonomy" id="2005002"/>
    <lineage>
        <taxon>Bacteria</taxon>
        <taxon>Pseudomonadati</taxon>
        <taxon>Thermodesulfobacteriota</taxon>
        <taxon>Desulfobulbia</taxon>
        <taxon>Desulfobulbales</taxon>
        <taxon>Desulfobulbaceae</taxon>
        <taxon>Candidatus Electronema</taxon>
    </lineage>
</organism>
<dbReference type="Proteomes" id="UP000316238">
    <property type="component" value="Unassembled WGS sequence"/>
</dbReference>